<protein>
    <submittedName>
        <fullName evidence="2">AMP-binding protein</fullName>
    </submittedName>
</protein>
<dbReference type="AlphaFoldDB" id="A0A6I2LAU8"/>
<evidence type="ECO:0000313" key="3">
    <source>
        <dbReference type="Proteomes" id="UP000433309"/>
    </source>
</evidence>
<evidence type="ECO:0000259" key="1">
    <source>
        <dbReference type="Pfam" id="PF00501"/>
    </source>
</evidence>
<name>A0A6I2LAU8_9BURK</name>
<sequence length="182" mass="19572">SGSTGKPKGIGINHATLAEHSQVAQGYFGLTRSDRMLQFSTINFDGFVEQLFPALTCGAAVVLRGPELWDSATFLQALQTHGITIADLPTAYWHMLAQDFARLPEGQRHYGALRQVQATGEAMPPDGVQAWQDAGLSHVKLINSYGPTETVITSVVQDCAAYLQGDLPLPAQMPIGRPLAGR</sequence>
<dbReference type="GO" id="GO:0043041">
    <property type="term" value="P:amino acid activation for nonribosomal peptide biosynthetic process"/>
    <property type="evidence" value="ECO:0007669"/>
    <property type="project" value="TreeGrafter"/>
</dbReference>
<accession>A0A6I2LAU8</accession>
<gene>
    <name evidence="2" type="ORF">GJ699_33950</name>
</gene>
<feature type="non-terminal residue" evidence="2">
    <location>
        <position position="1"/>
    </location>
</feature>
<dbReference type="GO" id="GO:0031177">
    <property type="term" value="F:phosphopantetheine binding"/>
    <property type="evidence" value="ECO:0007669"/>
    <property type="project" value="TreeGrafter"/>
</dbReference>
<organism evidence="2 3">
    <name type="scientific">Duganella guangzhouensis</name>
    <dbReference type="NCBI Taxonomy" id="2666084"/>
    <lineage>
        <taxon>Bacteria</taxon>
        <taxon>Pseudomonadati</taxon>
        <taxon>Pseudomonadota</taxon>
        <taxon>Betaproteobacteria</taxon>
        <taxon>Burkholderiales</taxon>
        <taxon>Oxalobacteraceae</taxon>
        <taxon>Telluria group</taxon>
        <taxon>Duganella</taxon>
    </lineage>
</organism>
<dbReference type="GO" id="GO:0044550">
    <property type="term" value="P:secondary metabolite biosynthetic process"/>
    <property type="evidence" value="ECO:0007669"/>
    <property type="project" value="TreeGrafter"/>
</dbReference>
<dbReference type="PANTHER" id="PTHR45527:SF1">
    <property type="entry name" value="FATTY ACID SYNTHASE"/>
    <property type="match status" value="1"/>
</dbReference>
<dbReference type="Proteomes" id="UP000433309">
    <property type="component" value="Unassembled WGS sequence"/>
</dbReference>
<comment type="caution">
    <text evidence="2">The sequence shown here is derived from an EMBL/GenBank/DDBJ whole genome shotgun (WGS) entry which is preliminary data.</text>
</comment>
<dbReference type="RefSeq" id="WP_154383812.1">
    <property type="nucleotide sequence ID" value="NZ_WKJK01000067.1"/>
</dbReference>
<evidence type="ECO:0000313" key="2">
    <source>
        <dbReference type="EMBL" id="MRW94953.1"/>
    </source>
</evidence>
<feature type="domain" description="AMP-dependent synthetase/ligase" evidence="1">
    <location>
        <begin position="1"/>
        <end position="180"/>
    </location>
</feature>
<dbReference type="PANTHER" id="PTHR45527">
    <property type="entry name" value="NONRIBOSOMAL PEPTIDE SYNTHETASE"/>
    <property type="match status" value="1"/>
</dbReference>
<dbReference type="InterPro" id="IPR042099">
    <property type="entry name" value="ANL_N_sf"/>
</dbReference>
<feature type="non-terminal residue" evidence="2">
    <location>
        <position position="182"/>
    </location>
</feature>
<reference evidence="2 3" key="1">
    <citation type="submission" date="2019-11" db="EMBL/GenBank/DDBJ databases">
        <title>Novel species isolated from a subtropical stream in China.</title>
        <authorList>
            <person name="Lu H."/>
        </authorList>
    </citation>
    <scope>NUCLEOTIDE SEQUENCE [LARGE SCALE GENOMIC DNA]</scope>
    <source>
        <strain evidence="2 3">FT80W</strain>
    </source>
</reference>
<dbReference type="EMBL" id="WKJK01000067">
    <property type="protein sequence ID" value="MRW94953.1"/>
    <property type="molecule type" value="Genomic_DNA"/>
</dbReference>
<dbReference type="InterPro" id="IPR000873">
    <property type="entry name" value="AMP-dep_synth/lig_dom"/>
</dbReference>
<dbReference type="Gene3D" id="3.40.50.12780">
    <property type="entry name" value="N-terminal domain of ligase-like"/>
    <property type="match status" value="1"/>
</dbReference>
<dbReference type="SUPFAM" id="SSF56801">
    <property type="entry name" value="Acetyl-CoA synthetase-like"/>
    <property type="match status" value="1"/>
</dbReference>
<keyword evidence="3" id="KW-1185">Reference proteome</keyword>
<proteinExistence type="predicted"/>
<dbReference type="GO" id="GO:0005737">
    <property type="term" value="C:cytoplasm"/>
    <property type="evidence" value="ECO:0007669"/>
    <property type="project" value="TreeGrafter"/>
</dbReference>
<dbReference type="Pfam" id="PF00501">
    <property type="entry name" value="AMP-binding"/>
    <property type="match status" value="1"/>
</dbReference>